<gene>
    <name evidence="6" type="ORF">SAMN05216421_1338</name>
</gene>
<sequence length="141" mass="15517">MYNGQCLCASVRFRIEGELQPIQVCHCSQCRRAQGGPFATNIPVDEASFALLAGSDVLSEYESSPGKYRVFCRTCGSPVFSKKNALPGVLRVRAGLISEPLETRAIGHFFFGSKANWWPIEDGLPRFDGPYKPKSASPSER</sequence>
<dbReference type="OrthoDB" id="7765631at2"/>
<accession>A0A1H1RFD2</accession>
<dbReference type="PANTHER" id="PTHR33337">
    <property type="entry name" value="GFA DOMAIN-CONTAINING PROTEIN"/>
    <property type="match status" value="1"/>
</dbReference>
<dbReference type="Gene3D" id="3.90.1590.10">
    <property type="entry name" value="glutathione-dependent formaldehyde- activating enzyme (gfa)"/>
    <property type="match status" value="1"/>
</dbReference>
<dbReference type="SUPFAM" id="SSF51316">
    <property type="entry name" value="Mss4-like"/>
    <property type="match status" value="1"/>
</dbReference>
<evidence type="ECO:0000256" key="2">
    <source>
        <dbReference type="ARBA" id="ARBA00022723"/>
    </source>
</evidence>
<dbReference type="EMBL" id="LT629736">
    <property type="protein sequence ID" value="SDS33639.1"/>
    <property type="molecule type" value="Genomic_DNA"/>
</dbReference>
<protein>
    <submittedName>
        <fullName evidence="6">Uncharacterized conserved protein</fullName>
    </submittedName>
</protein>
<dbReference type="Pfam" id="PF04828">
    <property type="entry name" value="GFA"/>
    <property type="match status" value="1"/>
</dbReference>
<dbReference type="GO" id="GO:0046872">
    <property type="term" value="F:metal ion binding"/>
    <property type="evidence" value="ECO:0007669"/>
    <property type="project" value="UniProtKB-KW"/>
</dbReference>
<evidence type="ECO:0000259" key="5">
    <source>
        <dbReference type="PROSITE" id="PS51891"/>
    </source>
</evidence>
<dbReference type="PANTHER" id="PTHR33337:SF40">
    <property type="entry name" value="CENP-V_GFA DOMAIN-CONTAINING PROTEIN-RELATED"/>
    <property type="match status" value="1"/>
</dbReference>
<feature type="domain" description="CENP-V/GFA" evidence="5">
    <location>
        <begin position="2"/>
        <end position="119"/>
    </location>
</feature>
<evidence type="ECO:0000313" key="7">
    <source>
        <dbReference type="Proteomes" id="UP000243207"/>
    </source>
</evidence>
<comment type="similarity">
    <text evidence="1">Belongs to the Gfa family.</text>
</comment>
<evidence type="ECO:0000256" key="1">
    <source>
        <dbReference type="ARBA" id="ARBA00005495"/>
    </source>
</evidence>
<keyword evidence="7" id="KW-1185">Reference proteome</keyword>
<reference evidence="7" key="1">
    <citation type="submission" date="2016-10" db="EMBL/GenBank/DDBJ databases">
        <authorList>
            <person name="Varghese N."/>
            <person name="Submissions S."/>
        </authorList>
    </citation>
    <scope>NUCLEOTIDE SEQUENCE [LARGE SCALE GENOMIC DNA]</scope>
    <source>
        <strain evidence="7">NRRL B-51270</strain>
    </source>
</reference>
<dbReference type="RefSeq" id="WP_093392417.1">
    <property type="nucleotide sequence ID" value="NZ_LT629736.1"/>
</dbReference>
<dbReference type="InterPro" id="IPR006913">
    <property type="entry name" value="CENP-V/GFA"/>
</dbReference>
<organism evidence="6 7">
    <name type="scientific">Halopseudomonas xinjiangensis</name>
    <dbReference type="NCBI Taxonomy" id="487184"/>
    <lineage>
        <taxon>Bacteria</taxon>
        <taxon>Pseudomonadati</taxon>
        <taxon>Pseudomonadota</taxon>
        <taxon>Gammaproteobacteria</taxon>
        <taxon>Pseudomonadales</taxon>
        <taxon>Pseudomonadaceae</taxon>
        <taxon>Halopseudomonas</taxon>
    </lineage>
</organism>
<dbReference type="InterPro" id="IPR011057">
    <property type="entry name" value="Mss4-like_sf"/>
</dbReference>
<keyword evidence="3" id="KW-0862">Zinc</keyword>
<dbReference type="STRING" id="487184.SAMN05216421_1338"/>
<dbReference type="GO" id="GO:0016846">
    <property type="term" value="F:carbon-sulfur lyase activity"/>
    <property type="evidence" value="ECO:0007669"/>
    <property type="project" value="InterPro"/>
</dbReference>
<keyword evidence="4" id="KW-0456">Lyase</keyword>
<dbReference type="PROSITE" id="PS51891">
    <property type="entry name" value="CENP_V_GFA"/>
    <property type="match status" value="1"/>
</dbReference>
<evidence type="ECO:0000313" key="6">
    <source>
        <dbReference type="EMBL" id="SDS33639.1"/>
    </source>
</evidence>
<dbReference type="Proteomes" id="UP000243207">
    <property type="component" value="Chromosome I"/>
</dbReference>
<keyword evidence="2" id="KW-0479">Metal-binding</keyword>
<evidence type="ECO:0000256" key="4">
    <source>
        <dbReference type="ARBA" id="ARBA00023239"/>
    </source>
</evidence>
<proteinExistence type="inferred from homology"/>
<name>A0A1H1RFD2_9GAMM</name>
<dbReference type="AlphaFoldDB" id="A0A1H1RFD2"/>
<evidence type="ECO:0000256" key="3">
    <source>
        <dbReference type="ARBA" id="ARBA00022833"/>
    </source>
</evidence>